<reference evidence="1" key="1">
    <citation type="submission" date="2018-05" db="EMBL/GenBank/DDBJ databases">
        <authorList>
            <person name="Lanie J.A."/>
            <person name="Ng W.-L."/>
            <person name="Kazmierczak K.M."/>
            <person name="Andrzejewski T.M."/>
            <person name="Davidsen T.M."/>
            <person name="Wayne K.J."/>
            <person name="Tettelin H."/>
            <person name="Glass J.I."/>
            <person name="Rusch D."/>
            <person name="Podicherti R."/>
            <person name="Tsui H.-C.T."/>
            <person name="Winkler M.E."/>
        </authorList>
    </citation>
    <scope>NUCLEOTIDE SEQUENCE</scope>
</reference>
<gene>
    <name evidence="1" type="ORF">METZ01_LOCUS38423</name>
</gene>
<feature type="non-terminal residue" evidence="1">
    <location>
        <position position="1"/>
    </location>
</feature>
<sequence>VVGFCPHHQRLIGDGGAQPNNLGALFALVGPTDLTLFSSAVDRDLVVLERRVAQDRVNLFWVSDRLVNVHGEGINEFHFYALFGKEALVLSHEPWQTENSAAGLAYDFFHTHQSYRSDRIIVVYYLQRVYPIQCFWSKKAQVYAPSFVLGKNPNSLTLIEA</sequence>
<name>A0A381R424_9ZZZZ</name>
<evidence type="ECO:0000313" key="1">
    <source>
        <dbReference type="EMBL" id="SUZ85569.1"/>
    </source>
</evidence>
<organism evidence="1">
    <name type="scientific">marine metagenome</name>
    <dbReference type="NCBI Taxonomy" id="408172"/>
    <lineage>
        <taxon>unclassified sequences</taxon>
        <taxon>metagenomes</taxon>
        <taxon>ecological metagenomes</taxon>
    </lineage>
</organism>
<dbReference type="EMBL" id="UINC01001641">
    <property type="protein sequence ID" value="SUZ85569.1"/>
    <property type="molecule type" value="Genomic_DNA"/>
</dbReference>
<protein>
    <submittedName>
        <fullName evidence="1">Uncharacterized protein</fullName>
    </submittedName>
</protein>
<dbReference type="AlphaFoldDB" id="A0A381R424"/>
<proteinExistence type="predicted"/>
<accession>A0A381R424</accession>